<keyword evidence="8" id="KW-0472">Membrane</keyword>
<comment type="similarity">
    <text evidence="1">Belongs to the KdgT transporter family.</text>
</comment>
<evidence type="ECO:0000313" key="10">
    <source>
        <dbReference type="Proteomes" id="UP000829401"/>
    </source>
</evidence>
<dbReference type="OrthoDB" id="3185611at2"/>
<keyword evidence="7" id="KW-1133">Transmembrane helix</keyword>
<dbReference type="AlphaFoldDB" id="T0DTF3"/>
<keyword evidence="10" id="KW-1185">Reference proteome</keyword>
<evidence type="ECO:0000313" key="9">
    <source>
        <dbReference type="EMBL" id="UNO49971.1"/>
    </source>
</evidence>
<dbReference type="eggNOG" id="ENOG502Z7JT">
    <property type="taxonomic scope" value="Bacteria"/>
</dbReference>
<evidence type="ECO:0000256" key="7">
    <source>
        <dbReference type="ARBA" id="ARBA00022989"/>
    </source>
</evidence>
<dbReference type="STRING" id="1356854.N007_19745"/>
<keyword evidence="2" id="KW-0813">Transport</keyword>
<evidence type="ECO:0000256" key="1">
    <source>
        <dbReference type="ARBA" id="ARBA00006430"/>
    </source>
</evidence>
<keyword evidence="3" id="KW-1003">Cell membrane</keyword>
<keyword evidence="6" id="KW-0769">Symport</keyword>
<name>T0DTF3_ALIAG</name>
<organism evidence="9 10">
    <name type="scientific">Alicyclobacillus acidoterrestris (strain ATCC 49025 / DSM 3922 / CIP 106132 / NCIMB 13137 / GD3B)</name>
    <dbReference type="NCBI Taxonomy" id="1356854"/>
    <lineage>
        <taxon>Bacteria</taxon>
        <taxon>Bacillati</taxon>
        <taxon>Bacillota</taxon>
        <taxon>Bacilli</taxon>
        <taxon>Bacillales</taxon>
        <taxon>Alicyclobacillaceae</taxon>
        <taxon>Alicyclobacillus</taxon>
    </lineage>
</organism>
<keyword evidence="5" id="KW-0812">Transmembrane</keyword>
<gene>
    <name evidence="9" type="ORF">K1I37_05610</name>
</gene>
<dbReference type="EMBL" id="CP080467">
    <property type="protein sequence ID" value="UNO49971.1"/>
    <property type="molecule type" value="Genomic_DNA"/>
</dbReference>
<dbReference type="GO" id="GO:0016020">
    <property type="term" value="C:membrane"/>
    <property type="evidence" value="ECO:0007669"/>
    <property type="project" value="InterPro"/>
</dbReference>
<evidence type="ECO:0000256" key="6">
    <source>
        <dbReference type="ARBA" id="ARBA00022847"/>
    </source>
</evidence>
<keyword evidence="4" id="KW-0762">Sugar transport</keyword>
<accession>T0DTF3</accession>
<evidence type="ECO:0000256" key="2">
    <source>
        <dbReference type="ARBA" id="ARBA00022448"/>
    </source>
</evidence>
<reference evidence="10" key="1">
    <citation type="journal article" date="2022" name="G3 (Bethesda)">
        <title>Unveiling the complete genome sequence of Alicyclobacillus acidoterrestris DSM 3922T, a taint-producing strain.</title>
        <authorList>
            <person name="Leonardo I.C."/>
            <person name="Barreto Crespo M.T."/>
            <person name="Gaspar F.B."/>
        </authorList>
    </citation>
    <scope>NUCLEOTIDE SEQUENCE [LARGE SCALE GENOMIC DNA]</scope>
    <source>
        <strain evidence="10">DSM 3922</strain>
    </source>
</reference>
<dbReference type="KEGG" id="aaco:K1I37_05610"/>
<accession>A0A9E7CZA1</accession>
<evidence type="ECO:0000256" key="5">
    <source>
        <dbReference type="ARBA" id="ARBA00022692"/>
    </source>
</evidence>
<proteinExistence type="inferred from homology"/>
<dbReference type="Pfam" id="PF03812">
    <property type="entry name" value="KdgT"/>
    <property type="match status" value="1"/>
</dbReference>
<protein>
    <submittedName>
        <fullName evidence="9">2-keto-3-deoxygluconate permease</fullName>
    </submittedName>
</protein>
<dbReference type="Proteomes" id="UP000829401">
    <property type="component" value="Chromosome"/>
</dbReference>
<sequence>MRICIVLSLVPGLLLSGLPIVIPFIGFTIGAGIDLGSIFTAGLNGIILALFVVVIGAGFTFLADKYVLRRPGYAGAALASSSGNSIANPAVIASIDATYKPFVQTATAEIASAVVLTAIFVPFITAFVARKFGSGRNDGEHLPTIAEDAEVTR</sequence>
<dbReference type="GO" id="GO:0015649">
    <property type="term" value="F:2-keto-3-deoxygluconate:proton symporter activity"/>
    <property type="evidence" value="ECO:0007669"/>
    <property type="project" value="InterPro"/>
</dbReference>
<evidence type="ECO:0000256" key="8">
    <source>
        <dbReference type="ARBA" id="ARBA00023136"/>
    </source>
</evidence>
<dbReference type="RefSeq" id="WP_021295111.1">
    <property type="nucleotide sequence ID" value="NZ_AURB01000040.1"/>
</dbReference>
<evidence type="ECO:0000256" key="4">
    <source>
        <dbReference type="ARBA" id="ARBA00022597"/>
    </source>
</evidence>
<evidence type="ECO:0000256" key="3">
    <source>
        <dbReference type="ARBA" id="ARBA00022475"/>
    </source>
</evidence>
<dbReference type="InterPro" id="IPR004684">
    <property type="entry name" value="2keto-3dGluconate_permease"/>
</dbReference>